<evidence type="ECO:0000259" key="8">
    <source>
        <dbReference type="Pfam" id="PF08281"/>
    </source>
</evidence>
<evidence type="ECO:0000259" key="7">
    <source>
        <dbReference type="Pfam" id="PF04542"/>
    </source>
</evidence>
<dbReference type="OrthoDB" id="9795666at2"/>
<dbReference type="SUPFAM" id="SSF88946">
    <property type="entry name" value="Sigma2 domain of RNA polymerase sigma factors"/>
    <property type="match status" value="1"/>
</dbReference>
<dbReference type="Pfam" id="PF08281">
    <property type="entry name" value="Sigma70_r4_2"/>
    <property type="match status" value="1"/>
</dbReference>
<dbReference type="PANTHER" id="PTHR43133">
    <property type="entry name" value="RNA POLYMERASE ECF-TYPE SIGMA FACTO"/>
    <property type="match status" value="1"/>
</dbReference>
<dbReference type="Gene3D" id="1.10.1740.10">
    <property type="match status" value="1"/>
</dbReference>
<keyword evidence="10" id="KW-1185">Reference proteome</keyword>
<evidence type="ECO:0000256" key="6">
    <source>
        <dbReference type="RuleBase" id="RU000716"/>
    </source>
</evidence>
<dbReference type="Gene3D" id="1.10.10.10">
    <property type="entry name" value="Winged helix-like DNA-binding domain superfamily/Winged helix DNA-binding domain"/>
    <property type="match status" value="1"/>
</dbReference>
<dbReference type="EMBL" id="QFLI01000003">
    <property type="protein sequence ID" value="PXY01364.1"/>
    <property type="molecule type" value="Genomic_DNA"/>
</dbReference>
<evidence type="ECO:0000313" key="9">
    <source>
        <dbReference type="EMBL" id="PXY01364.1"/>
    </source>
</evidence>
<evidence type="ECO:0000256" key="1">
    <source>
        <dbReference type="ARBA" id="ARBA00010641"/>
    </source>
</evidence>
<dbReference type="InterPro" id="IPR007627">
    <property type="entry name" value="RNA_pol_sigma70_r2"/>
</dbReference>
<dbReference type="SUPFAM" id="SSF88659">
    <property type="entry name" value="Sigma3 and sigma4 domains of RNA polymerase sigma factors"/>
    <property type="match status" value="1"/>
</dbReference>
<feature type="domain" description="RNA polymerase sigma factor 70 region 4 type 2" evidence="8">
    <location>
        <begin position="99"/>
        <end position="151"/>
    </location>
</feature>
<dbReference type="Pfam" id="PF04542">
    <property type="entry name" value="Sigma70_r2"/>
    <property type="match status" value="1"/>
</dbReference>
<evidence type="ECO:0000256" key="3">
    <source>
        <dbReference type="ARBA" id="ARBA00023082"/>
    </source>
</evidence>
<dbReference type="InterPro" id="IPR013325">
    <property type="entry name" value="RNA_pol_sigma_r2"/>
</dbReference>
<feature type="domain" description="RNA polymerase sigma-70 region 2" evidence="7">
    <location>
        <begin position="8"/>
        <end position="75"/>
    </location>
</feature>
<dbReference type="NCBIfam" id="TIGR02959">
    <property type="entry name" value="SigZ"/>
    <property type="match status" value="1"/>
</dbReference>
<keyword evidence="3 6" id="KW-0731">Sigma factor</keyword>
<proteinExistence type="inferred from homology"/>
<accession>A0A2V4ABI0</accession>
<dbReference type="GO" id="GO:0016987">
    <property type="term" value="F:sigma factor activity"/>
    <property type="evidence" value="ECO:0007669"/>
    <property type="project" value="UniProtKB-KW"/>
</dbReference>
<gene>
    <name evidence="9" type="primary">sigZ</name>
    <name evidence="9" type="ORF">DF185_07715</name>
</gene>
<comment type="similarity">
    <text evidence="1 6">Belongs to the sigma-70 factor family. ECF subfamily.</text>
</comment>
<dbReference type="InterPro" id="IPR013324">
    <property type="entry name" value="RNA_pol_sigma_r3/r4-like"/>
</dbReference>
<dbReference type="InterPro" id="IPR039425">
    <property type="entry name" value="RNA_pol_sigma-70-like"/>
</dbReference>
<evidence type="ECO:0000256" key="5">
    <source>
        <dbReference type="ARBA" id="ARBA00023163"/>
    </source>
</evidence>
<dbReference type="GO" id="GO:0006352">
    <property type="term" value="P:DNA-templated transcription initiation"/>
    <property type="evidence" value="ECO:0007669"/>
    <property type="project" value="InterPro"/>
</dbReference>
<sequence length="190" mass="22189">MQCDIHSIYQQYSTHLLAFIRQQIKDESTADDVLQEVFLKAMESCLRDKEIRNLKSWLFYVARNTIVDYFRRQNKAIQEEDYINQNHLNSPAFQQILSEDIADMIDLLPEEYGTPLKLSDIDGIPQKEIAEKLEISLPGAKSRVQRARKKLKDLFFECCDMEFDAQGNIVSCEIKSHCTPLLEKRANRKN</sequence>
<dbReference type="InterPro" id="IPR000838">
    <property type="entry name" value="RNA_pol_sigma70_ECF_CS"/>
</dbReference>
<dbReference type="InterPro" id="IPR014284">
    <property type="entry name" value="RNA_pol_sigma-70_dom"/>
</dbReference>
<dbReference type="RefSeq" id="WP_110360176.1">
    <property type="nucleotide sequence ID" value="NZ_QFLI01000003.1"/>
</dbReference>
<name>A0A2V4ABI0_9BACT</name>
<dbReference type="Proteomes" id="UP000248079">
    <property type="component" value="Unassembled WGS sequence"/>
</dbReference>
<dbReference type="PANTHER" id="PTHR43133:SF62">
    <property type="entry name" value="RNA POLYMERASE SIGMA FACTOR SIGZ"/>
    <property type="match status" value="1"/>
</dbReference>
<dbReference type="InterPro" id="IPR014304">
    <property type="entry name" value="RNA_pol_sigma-Z"/>
</dbReference>
<dbReference type="AlphaFoldDB" id="A0A2V4ABI0"/>
<evidence type="ECO:0000313" key="10">
    <source>
        <dbReference type="Proteomes" id="UP000248079"/>
    </source>
</evidence>
<dbReference type="PROSITE" id="PS01063">
    <property type="entry name" value="SIGMA70_ECF"/>
    <property type="match status" value="1"/>
</dbReference>
<keyword evidence="5 6" id="KW-0804">Transcription</keyword>
<dbReference type="GO" id="GO:0003677">
    <property type="term" value="F:DNA binding"/>
    <property type="evidence" value="ECO:0007669"/>
    <property type="project" value="UniProtKB-KW"/>
</dbReference>
<protein>
    <recommendedName>
        <fullName evidence="6">RNA polymerase sigma factor</fullName>
    </recommendedName>
</protein>
<evidence type="ECO:0000256" key="2">
    <source>
        <dbReference type="ARBA" id="ARBA00023015"/>
    </source>
</evidence>
<dbReference type="NCBIfam" id="TIGR02937">
    <property type="entry name" value="sigma70-ECF"/>
    <property type="match status" value="1"/>
</dbReference>
<keyword evidence="4 6" id="KW-0238">DNA-binding</keyword>
<organism evidence="9 10">
    <name type="scientific">Marinifilum breve</name>
    <dbReference type="NCBI Taxonomy" id="2184082"/>
    <lineage>
        <taxon>Bacteria</taxon>
        <taxon>Pseudomonadati</taxon>
        <taxon>Bacteroidota</taxon>
        <taxon>Bacteroidia</taxon>
        <taxon>Marinilabiliales</taxon>
        <taxon>Marinifilaceae</taxon>
    </lineage>
</organism>
<dbReference type="CDD" id="cd06171">
    <property type="entry name" value="Sigma70_r4"/>
    <property type="match status" value="1"/>
</dbReference>
<evidence type="ECO:0000256" key="4">
    <source>
        <dbReference type="ARBA" id="ARBA00023125"/>
    </source>
</evidence>
<reference evidence="9 10" key="1">
    <citation type="submission" date="2018-05" db="EMBL/GenBank/DDBJ databases">
        <title>Marinifilum breve JC075T sp. nov., a marine bacterium isolated from Yongle Blue Hole in the South China Sea.</title>
        <authorList>
            <person name="Fu T."/>
        </authorList>
    </citation>
    <scope>NUCLEOTIDE SEQUENCE [LARGE SCALE GENOMIC DNA]</scope>
    <source>
        <strain evidence="9 10">JC075</strain>
    </source>
</reference>
<dbReference type="InterPro" id="IPR036388">
    <property type="entry name" value="WH-like_DNA-bd_sf"/>
</dbReference>
<comment type="caution">
    <text evidence="9">The sequence shown here is derived from an EMBL/GenBank/DDBJ whole genome shotgun (WGS) entry which is preliminary data.</text>
</comment>
<dbReference type="InterPro" id="IPR013249">
    <property type="entry name" value="RNA_pol_sigma70_r4_t2"/>
</dbReference>
<keyword evidence="2 6" id="KW-0805">Transcription regulation</keyword>